<dbReference type="SUPFAM" id="SSF55174">
    <property type="entry name" value="Alpha-L RNA-binding motif"/>
    <property type="match status" value="1"/>
</dbReference>
<dbReference type="InterPro" id="IPR002942">
    <property type="entry name" value="S4_RNA-bd"/>
</dbReference>
<organism evidence="8 9">
    <name type="scientific">Ferroacidibacillus organovorans</name>
    <dbReference type="NCBI Taxonomy" id="1765683"/>
    <lineage>
        <taxon>Bacteria</taxon>
        <taxon>Bacillati</taxon>
        <taxon>Bacillota</taxon>
        <taxon>Bacilli</taxon>
        <taxon>Bacillales</taxon>
        <taxon>Alicyclobacillaceae</taxon>
        <taxon>Ferroacidibacillus</taxon>
    </lineage>
</organism>
<dbReference type="CDD" id="cd00165">
    <property type="entry name" value="S4"/>
    <property type="match status" value="1"/>
</dbReference>
<proteinExistence type="inferred from homology"/>
<dbReference type="Gene3D" id="3.10.290.10">
    <property type="entry name" value="RNA-binding S4 domain"/>
    <property type="match status" value="1"/>
</dbReference>
<reference evidence="8 9" key="1">
    <citation type="submission" date="2017-02" db="EMBL/GenBank/DDBJ databases">
        <title>Draft genome of Acidibacillus ferrooxidans Huett2.</title>
        <authorList>
            <person name="Schopf S."/>
        </authorList>
    </citation>
    <scope>NUCLEOTIDE SEQUENCE [LARGE SCALE GENOMIC DNA]</scope>
    <source>
        <strain evidence="8 9">Huett2</strain>
    </source>
</reference>
<dbReference type="InterPro" id="IPR036986">
    <property type="entry name" value="S4_RNA-bd_sf"/>
</dbReference>
<comment type="catalytic activity">
    <reaction evidence="1 6">
        <text>a uridine in RNA = a pseudouridine in RNA</text>
        <dbReference type="Rhea" id="RHEA:48348"/>
        <dbReference type="Rhea" id="RHEA-COMP:12068"/>
        <dbReference type="Rhea" id="RHEA-COMP:12069"/>
        <dbReference type="ChEBI" id="CHEBI:65314"/>
        <dbReference type="ChEBI" id="CHEBI:65315"/>
    </reaction>
</comment>
<dbReference type="GO" id="GO:0000455">
    <property type="term" value="P:enzyme-directed rRNA pseudouridine synthesis"/>
    <property type="evidence" value="ECO:0007669"/>
    <property type="project" value="TreeGrafter"/>
</dbReference>
<dbReference type="PROSITE" id="PS50889">
    <property type="entry name" value="S4"/>
    <property type="match status" value="1"/>
</dbReference>
<dbReference type="GO" id="GO:0003723">
    <property type="term" value="F:RNA binding"/>
    <property type="evidence" value="ECO:0007669"/>
    <property type="project" value="UniProtKB-KW"/>
</dbReference>
<evidence type="ECO:0000313" key="9">
    <source>
        <dbReference type="Proteomes" id="UP000190229"/>
    </source>
</evidence>
<gene>
    <name evidence="8" type="ORF">B2M26_07765</name>
</gene>
<dbReference type="Pfam" id="PF00849">
    <property type="entry name" value="PseudoU_synth_2"/>
    <property type="match status" value="1"/>
</dbReference>
<accession>A0A1V4ETI3</accession>
<dbReference type="Gene3D" id="3.30.2350.10">
    <property type="entry name" value="Pseudouridine synthase"/>
    <property type="match status" value="1"/>
</dbReference>
<dbReference type="SMART" id="SM00363">
    <property type="entry name" value="S4"/>
    <property type="match status" value="1"/>
</dbReference>
<evidence type="ECO:0000256" key="1">
    <source>
        <dbReference type="ARBA" id="ARBA00000073"/>
    </source>
</evidence>
<evidence type="ECO:0000256" key="6">
    <source>
        <dbReference type="RuleBase" id="RU362028"/>
    </source>
</evidence>
<dbReference type="AlphaFoldDB" id="A0A1V4ETI3"/>
<evidence type="ECO:0000256" key="4">
    <source>
        <dbReference type="PIRSR" id="PIRSR606225-1"/>
    </source>
</evidence>
<evidence type="ECO:0000313" key="8">
    <source>
        <dbReference type="EMBL" id="OPG16201.1"/>
    </source>
</evidence>
<dbReference type="NCBIfam" id="TIGR00005">
    <property type="entry name" value="rluA_subfam"/>
    <property type="match status" value="1"/>
</dbReference>
<dbReference type="EMBL" id="MWPS01000021">
    <property type="protein sequence ID" value="OPG16201.1"/>
    <property type="molecule type" value="Genomic_DNA"/>
</dbReference>
<dbReference type="CDD" id="cd02869">
    <property type="entry name" value="PseudoU_synth_RluA_like"/>
    <property type="match status" value="1"/>
</dbReference>
<dbReference type="SUPFAM" id="SSF55120">
    <property type="entry name" value="Pseudouridine synthase"/>
    <property type="match status" value="1"/>
</dbReference>
<dbReference type="Pfam" id="PF01479">
    <property type="entry name" value="S4"/>
    <property type="match status" value="1"/>
</dbReference>
<evidence type="ECO:0000256" key="2">
    <source>
        <dbReference type="ARBA" id="ARBA00010876"/>
    </source>
</evidence>
<keyword evidence="9" id="KW-1185">Reference proteome</keyword>
<keyword evidence="5" id="KW-0694">RNA-binding</keyword>
<dbReference type="InterPro" id="IPR020103">
    <property type="entry name" value="PsdUridine_synth_cat_dom_sf"/>
</dbReference>
<dbReference type="RefSeq" id="WP_079290501.1">
    <property type="nucleotide sequence ID" value="NZ_LSUQ01000014.1"/>
</dbReference>
<dbReference type="PANTHER" id="PTHR21600:SF44">
    <property type="entry name" value="RIBOSOMAL LARGE SUBUNIT PSEUDOURIDINE SYNTHASE D"/>
    <property type="match status" value="1"/>
</dbReference>
<dbReference type="InterPro" id="IPR006224">
    <property type="entry name" value="PsdUridine_synth_RluA-like_CS"/>
</dbReference>
<dbReference type="InterPro" id="IPR006145">
    <property type="entry name" value="PsdUridine_synth_RsuA/RluA"/>
</dbReference>
<evidence type="ECO:0000256" key="5">
    <source>
        <dbReference type="PROSITE-ProRule" id="PRU00182"/>
    </source>
</evidence>
<dbReference type="PROSITE" id="PS01129">
    <property type="entry name" value="PSI_RLU"/>
    <property type="match status" value="1"/>
</dbReference>
<evidence type="ECO:0000259" key="7">
    <source>
        <dbReference type="SMART" id="SM00363"/>
    </source>
</evidence>
<dbReference type="PANTHER" id="PTHR21600">
    <property type="entry name" value="MITOCHONDRIAL RNA PSEUDOURIDINE SYNTHASE"/>
    <property type="match status" value="1"/>
</dbReference>
<comment type="similarity">
    <text evidence="2 6">Belongs to the pseudouridine synthase RluA family.</text>
</comment>
<dbReference type="InterPro" id="IPR050188">
    <property type="entry name" value="RluA_PseudoU_synthase"/>
</dbReference>
<sequence>MQKRCTVTEHEVQSQTSEFEILQASSGQRLDRCLSERLEVSRTQIQQWIEAGFISINGKTADQASKKVWEGDLIAANPPKPRELQLEPENIPLDILFEDDDLVVVNKAQGMVVHPAPGHERGTLVSALLFHVRGLSGIGGVERPGIVHRIDKDTSGLLVVAKTDRAHQALSEQMKSHAVRRVYDAILHGKPESSSGTIDAPIGRDPHDRKKMAVTYRGGKRAVTHFKVLETFRGFTRVECQLETGRTHQIRVHMAAMHCPVAGDPLYARSNPLRLHGQALHAKSLSFMHPVTTEALTFHADPPAYYEETLATLRRTLL</sequence>
<dbReference type="GO" id="GO:0120159">
    <property type="term" value="F:rRNA pseudouridine synthase activity"/>
    <property type="evidence" value="ECO:0007669"/>
    <property type="project" value="UniProtKB-ARBA"/>
</dbReference>
<dbReference type="Proteomes" id="UP000190229">
    <property type="component" value="Unassembled WGS sequence"/>
</dbReference>
<dbReference type="InterPro" id="IPR006225">
    <property type="entry name" value="PsdUridine_synth_RluC/D"/>
</dbReference>
<keyword evidence="3 6" id="KW-0413">Isomerase</keyword>
<dbReference type="OrthoDB" id="9773999at2"/>
<feature type="active site" evidence="4">
    <location>
        <position position="151"/>
    </location>
</feature>
<comment type="caution">
    <text evidence="8">The sequence shown here is derived from an EMBL/GenBank/DDBJ whole genome shotgun (WGS) entry which is preliminary data.</text>
</comment>
<evidence type="ECO:0000256" key="3">
    <source>
        <dbReference type="ARBA" id="ARBA00023235"/>
    </source>
</evidence>
<name>A0A1V4ETI3_9BACL</name>
<feature type="domain" description="RNA-binding S4" evidence="7">
    <location>
        <begin position="28"/>
        <end position="92"/>
    </location>
</feature>
<comment type="function">
    <text evidence="6">Responsible for synthesis of pseudouridine from uracil.</text>
</comment>
<protein>
    <recommendedName>
        <fullName evidence="6">Pseudouridine synthase</fullName>
        <ecNumber evidence="6">5.4.99.-</ecNumber>
    </recommendedName>
</protein>
<dbReference type="EC" id="5.4.99.-" evidence="6"/>